<protein>
    <recommendedName>
        <fullName evidence="7">TauD/TfdA-like domain-containing protein</fullName>
    </recommendedName>
</protein>
<keyword evidence="9" id="KW-1185">Reference proteome</keyword>
<dbReference type="Pfam" id="PF02668">
    <property type="entry name" value="TauD"/>
    <property type="match status" value="1"/>
</dbReference>
<evidence type="ECO:0000256" key="2">
    <source>
        <dbReference type="ARBA" id="ARBA00008654"/>
    </source>
</evidence>
<evidence type="ECO:0000313" key="8">
    <source>
        <dbReference type="EMBL" id="KAL3772340.1"/>
    </source>
</evidence>
<keyword evidence="3" id="KW-0479">Metal-binding</keyword>
<comment type="cofactor">
    <cofactor evidence="1">
        <name>Fe(2+)</name>
        <dbReference type="ChEBI" id="CHEBI:29033"/>
    </cofactor>
</comment>
<dbReference type="EMBL" id="JALLPJ020001268">
    <property type="protein sequence ID" value="KAL3772340.1"/>
    <property type="molecule type" value="Genomic_DNA"/>
</dbReference>
<name>A0ABD3N8C2_9STRA</name>
<feature type="domain" description="TauD/TfdA-like" evidence="7">
    <location>
        <begin position="344"/>
        <end position="574"/>
    </location>
</feature>
<dbReference type="AlphaFoldDB" id="A0ABD3N8C2"/>
<evidence type="ECO:0000313" key="9">
    <source>
        <dbReference type="Proteomes" id="UP001530400"/>
    </source>
</evidence>
<dbReference type="InterPro" id="IPR042098">
    <property type="entry name" value="TauD-like_sf"/>
</dbReference>
<evidence type="ECO:0000256" key="5">
    <source>
        <dbReference type="ARBA" id="ARBA00023002"/>
    </source>
</evidence>
<comment type="caution">
    <text evidence="8">The sequence shown here is derived from an EMBL/GenBank/DDBJ whole genome shotgun (WGS) entry which is preliminary data.</text>
</comment>
<evidence type="ECO:0000256" key="4">
    <source>
        <dbReference type="ARBA" id="ARBA00022964"/>
    </source>
</evidence>
<evidence type="ECO:0000256" key="3">
    <source>
        <dbReference type="ARBA" id="ARBA00022723"/>
    </source>
</evidence>
<dbReference type="SUPFAM" id="SSF51197">
    <property type="entry name" value="Clavaminate synthase-like"/>
    <property type="match status" value="1"/>
</dbReference>
<evidence type="ECO:0000256" key="1">
    <source>
        <dbReference type="ARBA" id="ARBA00001954"/>
    </source>
</evidence>
<keyword evidence="4" id="KW-0223">Dioxygenase</keyword>
<evidence type="ECO:0000256" key="6">
    <source>
        <dbReference type="ARBA" id="ARBA00023004"/>
    </source>
</evidence>
<dbReference type="InterPro" id="IPR003819">
    <property type="entry name" value="TauD/TfdA-like"/>
</dbReference>
<evidence type="ECO:0000259" key="7">
    <source>
        <dbReference type="Pfam" id="PF02668"/>
    </source>
</evidence>
<accession>A0ABD3N8C2</accession>
<reference evidence="8 9" key="1">
    <citation type="submission" date="2024-10" db="EMBL/GenBank/DDBJ databases">
        <title>Updated reference genomes for cyclostephanoid diatoms.</title>
        <authorList>
            <person name="Roberts W.R."/>
            <person name="Alverson A.J."/>
        </authorList>
    </citation>
    <scope>NUCLEOTIDE SEQUENCE [LARGE SCALE GENOMIC DNA]</scope>
    <source>
        <strain evidence="8 9">AJA010-31</strain>
    </source>
</reference>
<gene>
    <name evidence="8" type="ORF">ACHAWO_005999</name>
</gene>
<dbReference type="PANTHER" id="PTHR10696">
    <property type="entry name" value="GAMMA-BUTYROBETAINE HYDROXYLASE-RELATED"/>
    <property type="match status" value="1"/>
</dbReference>
<keyword evidence="6" id="KW-0408">Iron</keyword>
<dbReference type="GO" id="GO:0051213">
    <property type="term" value="F:dioxygenase activity"/>
    <property type="evidence" value="ECO:0007669"/>
    <property type="project" value="UniProtKB-KW"/>
</dbReference>
<dbReference type="GO" id="GO:0046872">
    <property type="term" value="F:metal ion binding"/>
    <property type="evidence" value="ECO:0007669"/>
    <property type="project" value="UniProtKB-KW"/>
</dbReference>
<proteinExistence type="inferred from homology"/>
<sequence length="608" mass="68208">MILFHRPLRPCSIQISRHALRALQSSSLLGLTPLETTITSYSSTPCRFSTSLNQFDVNSDSDKEDRFPVHHTKVNIAEIGRKGSHITLNYDHDILSTYHASWLWSNDPKKVTLPSGQRTCTPGQWRSVYDQPKIKSASIVYCGDVDNDAETSGASQIQVPGPTSKDCCHPLAIYGAQSPWVTAASFADSTKGTGLRPYLQIEWTTAQNGDSTTDSSSLFDVEWLERFRYDDSARANRREKTEIQPIHAIRRSGPPLRFYIQNNHCLEDEKYKITSKHEKDGLVHVNYQALIDSNGQVLESGLLNLLDAVFRDGAAIVSNTPRPAYLESDEENDFPVAHVAKAMSGGLLSHGALYGNIFHVREGEANSKNVAYTSVALCPHQDLAYYESPPGIQLLHCVGMGKGVLGGESTLIDAMAAAYQLRELRPESFEVLVKCPATFVKQRDGACMTYRRPHIVLAEEGYSRDNNKNIFDREIVAVHWSPPFEGPVLLPPDDVDRYYQAYADFEQMVDNALRSSEGSEDLSQYANDYTWERKLSPGEILVFNNRRMLHGRRGFSLQPCHTIEESQRHLVGCYTNIDDTLNQYRVLLRRSSDSIHVMNVCNESSILP</sequence>
<dbReference type="InterPro" id="IPR050411">
    <property type="entry name" value="AlphaKG_dependent_hydroxylases"/>
</dbReference>
<keyword evidence="5" id="KW-0560">Oxidoreductase</keyword>
<comment type="similarity">
    <text evidence="2">Belongs to the gamma-BBH/TMLD family.</text>
</comment>
<dbReference type="PANTHER" id="PTHR10696:SF25">
    <property type="entry name" value="OXIDOREDUCTASE AIM17-RELATED"/>
    <property type="match status" value="1"/>
</dbReference>
<dbReference type="Gene3D" id="3.60.130.10">
    <property type="entry name" value="Clavaminate synthase-like"/>
    <property type="match status" value="1"/>
</dbReference>
<dbReference type="Proteomes" id="UP001530400">
    <property type="component" value="Unassembled WGS sequence"/>
</dbReference>
<organism evidence="8 9">
    <name type="scientific">Cyclotella atomus</name>
    <dbReference type="NCBI Taxonomy" id="382360"/>
    <lineage>
        <taxon>Eukaryota</taxon>
        <taxon>Sar</taxon>
        <taxon>Stramenopiles</taxon>
        <taxon>Ochrophyta</taxon>
        <taxon>Bacillariophyta</taxon>
        <taxon>Coscinodiscophyceae</taxon>
        <taxon>Thalassiosirophycidae</taxon>
        <taxon>Stephanodiscales</taxon>
        <taxon>Stephanodiscaceae</taxon>
        <taxon>Cyclotella</taxon>
    </lineage>
</organism>